<keyword evidence="2 6" id="KW-0812">Transmembrane</keyword>
<dbReference type="InterPro" id="IPR051533">
    <property type="entry name" value="WaaL-like"/>
</dbReference>
<evidence type="ECO:0000259" key="7">
    <source>
        <dbReference type="Pfam" id="PF04932"/>
    </source>
</evidence>
<dbReference type="GO" id="GO:0016020">
    <property type="term" value="C:membrane"/>
    <property type="evidence" value="ECO:0007669"/>
    <property type="project" value="UniProtKB-SubCell"/>
</dbReference>
<feature type="transmembrane region" description="Helical" evidence="6">
    <location>
        <begin position="440"/>
        <end position="461"/>
    </location>
</feature>
<evidence type="ECO:0000256" key="4">
    <source>
        <dbReference type="ARBA" id="ARBA00023136"/>
    </source>
</evidence>
<evidence type="ECO:0000256" key="5">
    <source>
        <dbReference type="PROSITE-ProRule" id="PRU00339"/>
    </source>
</evidence>
<feature type="transmembrane region" description="Helical" evidence="6">
    <location>
        <begin position="238"/>
        <end position="255"/>
    </location>
</feature>
<organism evidence="8 9">
    <name type="scientific">Candidatus Daviesbacteria bacterium GW2011_GWA2_38_24</name>
    <dbReference type="NCBI Taxonomy" id="1618422"/>
    <lineage>
        <taxon>Bacteria</taxon>
        <taxon>Candidatus Daviesiibacteriota</taxon>
    </lineage>
</organism>
<dbReference type="InterPro" id="IPR011990">
    <property type="entry name" value="TPR-like_helical_dom_sf"/>
</dbReference>
<feature type="transmembrane region" description="Helical" evidence="6">
    <location>
        <begin position="45"/>
        <end position="63"/>
    </location>
</feature>
<feature type="repeat" description="TPR" evidence="5">
    <location>
        <begin position="659"/>
        <end position="692"/>
    </location>
</feature>
<name>A0A0G0MM83_9BACT</name>
<dbReference type="InterPro" id="IPR019734">
    <property type="entry name" value="TPR_rpt"/>
</dbReference>
<evidence type="ECO:0000313" key="8">
    <source>
        <dbReference type="EMBL" id="KKQ66031.1"/>
    </source>
</evidence>
<feature type="domain" description="O-antigen ligase-related" evidence="7">
    <location>
        <begin position="222"/>
        <end position="393"/>
    </location>
</feature>
<feature type="transmembrane region" description="Helical" evidence="6">
    <location>
        <begin position="75"/>
        <end position="94"/>
    </location>
</feature>
<keyword evidence="4 6" id="KW-0472">Membrane</keyword>
<dbReference type="Pfam" id="PF04932">
    <property type="entry name" value="Wzy_C"/>
    <property type="match status" value="1"/>
</dbReference>
<dbReference type="Proteomes" id="UP000034235">
    <property type="component" value="Unassembled WGS sequence"/>
</dbReference>
<dbReference type="SMART" id="SM00028">
    <property type="entry name" value="TPR"/>
    <property type="match status" value="3"/>
</dbReference>
<dbReference type="Gene3D" id="1.25.40.10">
    <property type="entry name" value="Tetratricopeptide repeat domain"/>
    <property type="match status" value="1"/>
</dbReference>
<feature type="transmembrane region" description="Helical" evidence="6">
    <location>
        <begin position="416"/>
        <end position="434"/>
    </location>
</feature>
<feature type="transmembrane region" description="Helical" evidence="6">
    <location>
        <begin position="215"/>
        <end position="232"/>
    </location>
</feature>
<dbReference type="EMBL" id="LBUP01000007">
    <property type="protein sequence ID" value="KKQ66031.1"/>
    <property type="molecule type" value="Genomic_DNA"/>
</dbReference>
<feature type="repeat" description="TPR" evidence="5">
    <location>
        <begin position="505"/>
        <end position="538"/>
    </location>
</feature>
<sequence length="705" mass="79580">MQNSKLEKFSFENKIIRYSFYALFAVTPLVWTSFNYELFEFSKMLFVYALTTIITTVWILKMIQKKALILKRTPLDIPILIFLASQIISTLLSIDPHVSWWGYYSRQNGGLYSIIAYTILYYAFVSNFESKDVLKFLKAALIGGLVVSLYAIPEHFGVSPSCVILHGQFTASCWVQDVQARVFATLGQPNWLGAYLAMLIFPALYFCFTASSKLSAIRYTLLTILLYLSLTFTYSRGATLGLLAGFGVFAAAMLINFKKIAFVLLAVFLINIFFGSAFNRFNVGQFFQVKPAPSIAERKADTTKPAPAGGTQLENGGTESGKIRLIVWKGALEIFRKYPWFGTGVETFAFSYYQFRPTEHNLVSEWDFLYNKAHNEFLNYAANTGAVGFLAYMSIIVLFIIWNIKQLKSLKPNKDFELLTLNFALLASYISYLVQNFFGFSVVIIAVFFYLFPALSFLAAGDTKDLSWNITQKLLKQKAFKAITMLIIAFAGTLTLFNTGRIWFADTVFAEGTAYSELGSSGKAYTKLSQAVNLRPNEPYYRNELGFSAASAALALNEEDATLSAYLKDISVAETEKSLNTSPKNVSFLRTAVRTYYQLSSIDPNFNDKTLQALDKSIELAPTDAKLYYNKALVLGQLGKNEEGTESLQKALKLKPNYRESYIALGLFYEQIDEREKAIEQMNIVLKLIPNDPEALEYLKKWEQK</sequence>
<dbReference type="AlphaFoldDB" id="A0A0G0MM83"/>
<comment type="subcellular location">
    <subcellularLocation>
        <location evidence="1">Membrane</location>
        <topology evidence="1">Multi-pass membrane protein</topology>
    </subcellularLocation>
</comment>
<feature type="transmembrane region" description="Helical" evidence="6">
    <location>
        <begin position="191"/>
        <end position="208"/>
    </location>
</feature>
<evidence type="ECO:0000256" key="6">
    <source>
        <dbReference type="SAM" id="Phobius"/>
    </source>
</evidence>
<dbReference type="InterPro" id="IPR007016">
    <property type="entry name" value="O-antigen_ligase-rel_domated"/>
</dbReference>
<evidence type="ECO:0000256" key="3">
    <source>
        <dbReference type="ARBA" id="ARBA00022989"/>
    </source>
</evidence>
<dbReference type="SUPFAM" id="SSF48452">
    <property type="entry name" value="TPR-like"/>
    <property type="match status" value="1"/>
</dbReference>
<proteinExistence type="predicted"/>
<feature type="transmembrane region" description="Helical" evidence="6">
    <location>
        <begin position="20"/>
        <end position="39"/>
    </location>
</feature>
<evidence type="ECO:0000313" key="9">
    <source>
        <dbReference type="Proteomes" id="UP000034235"/>
    </source>
</evidence>
<feature type="transmembrane region" description="Helical" evidence="6">
    <location>
        <begin position="136"/>
        <end position="153"/>
    </location>
</feature>
<protein>
    <recommendedName>
        <fullName evidence="7">O-antigen ligase-related domain-containing protein</fullName>
    </recommendedName>
</protein>
<feature type="transmembrane region" description="Helical" evidence="6">
    <location>
        <begin position="106"/>
        <end position="124"/>
    </location>
</feature>
<feature type="transmembrane region" description="Helical" evidence="6">
    <location>
        <begin position="262"/>
        <end position="281"/>
    </location>
</feature>
<feature type="transmembrane region" description="Helical" evidence="6">
    <location>
        <begin position="380"/>
        <end position="404"/>
    </location>
</feature>
<dbReference type="PROSITE" id="PS50005">
    <property type="entry name" value="TPR"/>
    <property type="match status" value="3"/>
</dbReference>
<dbReference type="PANTHER" id="PTHR37422:SF13">
    <property type="entry name" value="LIPOPOLYSACCHARIDE BIOSYNTHESIS PROTEIN PA4999-RELATED"/>
    <property type="match status" value="1"/>
</dbReference>
<feature type="repeat" description="TPR" evidence="5">
    <location>
        <begin position="625"/>
        <end position="658"/>
    </location>
</feature>
<gene>
    <name evidence="8" type="ORF">US86_C0007G0076</name>
</gene>
<keyword evidence="3 6" id="KW-1133">Transmembrane helix</keyword>
<dbReference type="PANTHER" id="PTHR37422">
    <property type="entry name" value="TEICHURONIC ACID BIOSYNTHESIS PROTEIN TUAE"/>
    <property type="match status" value="1"/>
</dbReference>
<feature type="transmembrane region" description="Helical" evidence="6">
    <location>
        <begin position="482"/>
        <end position="504"/>
    </location>
</feature>
<dbReference type="Pfam" id="PF13181">
    <property type="entry name" value="TPR_8"/>
    <property type="match status" value="1"/>
</dbReference>
<keyword evidence="5" id="KW-0802">TPR repeat</keyword>
<reference evidence="8 9" key="1">
    <citation type="journal article" date="2015" name="Nature">
        <title>rRNA introns, odd ribosomes, and small enigmatic genomes across a large radiation of phyla.</title>
        <authorList>
            <person name="Brown C.T."/>
            <person name="Hug L.A."/>
            <person name="Thomas B.C."/>
            <person name="Sharon I."/>
            <person name="Castelle C.J."/>
            <person name="Singh A."/>
            <person name="Wilkins M.J."/>
            <person name="Williams K.H."/>
            <person name="Banfield J.F."/>
        </authorList>
    </citation>
    <scope>NUCLEOTIDE SEQUENCE [LARGE SCALE GENOMIC DNA]</scope>
</reference>
<accession>A0A0G0MM83</accession>
<evidence type="ECO:0000256" key="1">
    <source>
        <dbReference type="ARBA" id="ARBA00004141"/>
    </source>
</evidence>
<evidence type="ECO:0000256" key="2">
    <source>
        <dbReference type="ARBA" id="ARBA00022692"/>
    </source>
</evidence>
<comment type="caution">
    <text evidence="8">The sequence shown here is derived from an EMBL/GenBank/DDBJ whole genome shotgun (WGS) entry which is preliminary data.</text>
</comment>